<keyword evidence="3" id="KW-1185">Reference proteome</keyword>
<evidence type="ECO:0000313" key="3">
    <source>
        <dbReference type="Proteomes" id="UP000735302"/>
    </source>
</evidence>
<protein>
    <submittedName>
        <fullName evidence="2">Uncharacterized protein</fullName>
    </submittedName>
</protein>
<dbReference type="AlphaFoldDB" id="A0AAV3YAM6"/>
<sequence length="73" mass="8463">MDLSDHNKRSIQPSCILYHRFKNSRQHPCLPNTFSSRNNRKTQSQGDKENKERGEEEEATNGIEKTNDTEQGT</sequence>
<evidence type="ECO:0000256" key="1">
    <source>
        <dbReference type="SAM" id="MobiDB-lite"/>
    </source>
</evidence>
<organism evidence="2 3">
    <name type="scientific">Plakobranchus ocellatus</name>
    <dbReference type="NCBI Taxonomy" id="259542"/>
    <lineage>
        <taxon>Eukaryota</taxon>
        <taxon>Metazoa</taxon>
        <taxon>Spiralia</taxon>
        <taxon>Lophotrochozoa</taxon>
        <taxon>Mollusca</taxon>
        <taxon>Gastropoda</taxon>
        <taxon>Heterobranchia</taxon>
        <taxon>Euthyneura</taxon>
        <taxon>Panpulmonata</taxon>
        <taxon>Sacoglossa</taxon>
        <taxon>Placobranchoidea</taxon>
        <taxon>Plakobranchidae</taxon>
        <taxon>Plakobranchus</taxon>
    </lineage>
</organism>
<evidence type="ECO:0000313" key="2">
    <source>
        <dbReference type="EMBL" id="GFN79450.1"/>
    </source>
</evidence>
<gene>
    <name evidence="2" type="ORF">PoB_000595600</name>
</gene>
<accession>A0AAV3YAM6</accession>
<dbReference type="Proteomes" id="UP000735302">
    <property type="component" value="Unassembled WGS sequence"/>
</dbReference>
<proteinExistence type="predicted"/>
<name>A0AAV3YAM6_9GAST</name>
<feature type="region of interest" description="Disordered" evidence="1">
    <location>
        <begin position="23"/>
        <end position="73"/>
    </location>
</feature>
<feature type="compositionally biased region" description="Polar residues" evidence="1">
    <location>
        <begin position="32"/>
        <end position="45"/>
    </location>
</feature>
<dbReference type="EMBL" id="BLXT01000663">
    <property type="protein sequence ID" value="GFN79450.1"/>
    <property type="molecule type" value="Genomic_DNA"/>
</dbReference>
<comment type="caution">
    <text evidence="2">The sequence shown here is derived from an EMBL/GenBank/DDBJ whole genome shotgun (WGS) entry which is preliminary data.</text>
</comment>
<reference evidence="2 3" key="1">
    <citation type="journal article" date="2021" name="Elife">
        <title>Chloroplast acquisition without the gene transfer in kleptoplastic sea slugs, Plakobranchus ocellatus.</title>
        <authorList>
            <person name="Maeda T."/>
            <person name="Takahashi S."/>
            <person name="Yoshida T."/>
            <person name="Shimamura S."/>
            <person name="Takaki Y."/>
            <person name="Nagai Y."/>
            <person name="Toyoda A."/>
            <person name="Suzuki Y."/>
            <person name="Arimoto A."/>
            <person name="Ishii H."/>
            <person name="Satoh N."/>
            <person name="Nishiyama T."/>
            <person name="Hasebe M."/>
            <person name="Maruyama T."/>
            <person name="Minagawa J."/>
            <person name="Obokata J."/>
            <person name="Shigenobu S."/>
        </authorList>
    </citation>
    <scope>NUCLEOTIDE SEQUENCE [LARGE SCALE GENOMIC DNA]</scope>
</reference>